<dbReference type="AlphaFoldDB" id="A0A3Q9KSF6"/>
<gene>
    <name evidence="15" type="ORF">DDJ31_26900</name>
    <name evidence="14" type="ORF">ELQ87_12405</name>
</gene>
<dbReference type="OrthoDB" id="9806127at2"/>
<reference evidence="14 16" key="2">
    <citation type="submission" date="2018-12" db="EMBL/GenBank/DDBJ databases">
        <title>Streptomyces griseoviridis F1-27 complete genome.</title>
        <authorList>
            <person name="Mariita R.M."/>
            <person name="Sello J.K."/>
        </authorList>
    </citation>
    <scope>NUCLEOTIDE SEQUENCE [LARGE SCALE GENOMIC DNA]</scope>
    <source>
        <strain evidence="14 16">F1-27</strain>
    </source>
</reference>
<evidence type="ECO:0000256" key="5">
    <source>
        <dbReference type="ARBA" id="ARBA00022741"/>
    </source>
</evidence>
<dbReference type="KEGG" id="sgd:ELQ87_12405"/>
<evidence type="ECO:0000313" key="17">
    <source>
        <dbReference type="Proteomes" id="UP000501753"/>
    </source>
</evidence>
<feature type="transmembrane region" description="Helical" evidence="11">
    <location>
        <begin position="306"/>
        <end position="329"/>
    </location>
</feature>
<evidence type="ECO:0000256" key="2">
    <source>
        <dbReference type="ARBA" id="ARBA00022448"/>
    </source>
</evidence>
<dbReference type="SUPFAM" id="SSF90123">
    <property type="entry name" value="ABC transporter transmembrane region"/>
    <property type="match status" value="1"/>
</dbReference>
<evidence type="ECO:0000259" key="13">
    <source>
        <dbReference type="PROSITE" id="PS50929"/>
    </source>
</evidence>
<dbReference type="Proteomes" id="UP000271291">
    <property type="component" value="Chromosome"/>
</dbReference>
<dbReference type="InterPro" id="IPR003593">
    <property type="entry name" value="AAA+_ATPase"/>
</dbReference>
<feature type="domain" description="ABC transmembrane type-1" evidence="13">
    <location>
        <begin position="83"/>
        <end position="367"/>
    </location>
</feature>
<feature type="transmembrane region" description="Helical" evidence="11">
    <location>
        <begin position="226"/>
        <end position="243"/>
    </location>
</feature>
<keyword evidence="6 14" id="KW-0067">ATP-binding</keyword>
<reference evidence="15 17" key="1">
    <citation type="submission" date="2018-04" db="EMBL/GenBank/DDBJ databases">
        <title>Complete genome sequences of Streptomyces griseoviridis K61 and characterization of antagonistic properties of biological control agents.</title>
        <authorList>
            <person name="Mariita R.M."/>
            <person name="Sello J.K."/>
        </authorList>
    </citation>
    <scope>NUCLEOTIDE SEQUENCE [LARGE SCALE GENOMIC DNA]</scope>
    <source>
        <strain evidence="15 17">K61</strain>
    </source>
</reference>
<evidence type="ECO:0000256" key="9">
    <source>
        <dbReference type="ARBA" id="ARBA00061644"/>
    </source>
</evidence>
<evidence type="ECO:0000256" key="8">
    <source>
        <dbReference type="ARBA" id="ARBA00023136"/>
    </source>
</evidence>
<accession>A0A3Q9KSF6</accession>
<dbReference type="SUPFAM" id="SSF52540">
    <property type="entry name" value="P-loop containing nucleoside triphosphate hydrolases"/>
    <property type="match status" value="1"/>
</dbReference>
<dbReference type="CDD" id="cd18546">
    <property type="entry name" value="ABC_6TM_Rv0194_D2_like"/>
    <property type="match status" value="1"/>
</dbReference>
<dbReference type="InterPro" id="IPR017871">
    <property type="entry name" value="ABC_transporter-like_CS"/>
</dbReference>
<dbReference type="InterPro" id="IPR039421">
    <property type="entry name" value="Type_1_exporter"/>
</dbReference>
<keyword evidence="7 11" id="KW-1133">Transmembrane helix</keyword>
<dbReference type="GO" id="GO:0005524">
    <property type="term" value="F:ATP binding"/>
    <property type="evidence" value="ECO:0007669"/>
    <property type="project" value="UniProtKB-KW"/>
</dbReference>
<keyword evidence="2" id="KW-0813">Transport</keyword>
<protein>
    <submittedName>
        <fullName evidence="14 15">ABC transporter</fullName>
    </submittedName>
</protein>
<comment type="similarity">
    <text evidence="9">Belongs to the ABC transporter superfamily. Lipid exporter (TC 3.A.1.106) family.</text>
</comment>
<evidence type="ECO:0000313" key="15">
    <source>
        <dbReference type="EMBL" id="QCN88147.1"/>
    </source>
</evidence>
<dbReference type="Pfam" id="PF00005">
    <property type="entry name" value="ABC_tran"/>
    <property type="match status" value="1"/>
</dbReference>
<evidence type="ECO:0000256" key="10">
    <source>
        <dbReference type="SAM" id="MobiDB-lite"/>
    </source>
</evidence>
<dbReference type="Pfam" id="PF00664">
    <property type="entry name" value="ABC_membrane"/>
    <property type="match status" value="1"/>
</dbReference>
<keyword evidence="8 11" id="KW-0472">Membrane</keyword>
<dbReference type="Gene3D" id="3.40.50.300">
    <property type="entry name" value="P-loop containing nucleotide triphosphate hydrolases"/>
    <property type="match status" value="1"/>
</dbReference>
<dbReference type="PANTHER" id="PTHR24221:SF654">
    <property type="entry name" value="ATP-BINDING CASSETTE SUB-FAMILY B MEMBER 6"/>
    <property type="match status" value="1"/>
</dbReference>
<dbReference type="EMBL" id="CP029078">
    <property type="protein sequence ID" value="QCN88147.1"/>
    <property type="molecule type" value="Genomic_DNA"/>
</dbReference>
<dbReference type="SMART" id="SM00382">
    <property type="entry name" value="AAA"/>
    <property type="match status" value="1"/>
</dbReference>
<dbReference type="InterPro" id="IPR003439">
    <property type="entry name" value="ABC_transporter-like_ATP-bd"/>
</dbReference>
<keyword evidence="17" id="KW-1185">Reference proteome</keyword>
<dbReference type="InterPro" id="IPR011527">
    <property type="entry name" value="ABC1_TM_dom"/>
</dbReference>
<sequence length="646" mass="68905">MTSATTSVPKPGDDEPEGPARGPAPEPAESAAAVGPPAGGPGPAAGPAGAGDPFDQDALPTPPGATGALLRSLLAPMKARVTVTALLILLQQAAVQAGPLLVAYAIDTAVPAFRRDDLGPLTAVAVGYLLCALVSGGLQYAFFIVSARVNQDVLLDLRGRIFRHAQALSLDFHERYTSGRLISRSTTDVESLRELLDEGLQELITVVLSFVYISAMLLWLDLGLGGVAVASFGPLYLLVRWYRRRAGRVYRSRSTAIASVIVKFVETMNGIRPVRAFRRETVNDAEFEVLNGRLERRNGDALLEMARYVVGSRLVANTAVAGIVLWGAYRVADGTLELGVLAAAVLYLRRLYDPIDRLGMFLNSYQSAAASLEKIAGLLAQTPSVPEPSDPRRLPPARDGSPGREVVFDRVAFGYRTGGEVLPRFDLRIPAAQTVAVVGSTGAGKSTLAKLLARFYDASAGRVLLDGVDLRELSGPELRRGVVMVTQEAFLFSGTVAENIAIGRPDADREEIERAAKAIGAHDFIEALPDGYDTDVRKRGGRISAGQRQLVAFARALLADPAVLILDEATSSLDVPGERAVQRAMSTVLKGRTAVVIAHRLSTVAIADRVLVMERGRIVEDGSPAELIAGTGRFADLHRAWRDSLA</sequence>
<evidence type="ECO:0000259" key="12">
    <source>
        <dbReference type="PROSITE" id="PS50893"/>
    </source>
</evidence>
<evidence type="ECO:0000256" key="11">
    <source>
        <dbReference type="SAM" id="Phobius"/>
    </source>
</evidence>
<dbReference type="PROSITE" id="PS00211">
    <property type="entry name" value="ABC_TRANSPORTER_1"/>
    <property type="match status" value="1"/>
</dbReference>
<evidence type="ECO:0000256" key="1">
    <source>
        <dbReference type="ARBA" id="ARBA00004651"/>
    </source>
</evidence>
<keyword evidence="3" id="KW-1003">Cell membrane</keyword>
<evidence type="ECO:0000256" key="7">
    <source>
        <dbReference type="ARBA" id="ARBA00022989"/>
    </source>
</evidence>
<dbReference type="Gene3D" id="1.20.1560.10">
    <property type="entry name" value="ABC transporter type 1, transmembrane domain"/>
    <property type="match status" value="1"/>
</dbReference>
<keyword evidence="4 11" id="KW-0812">Transmembrane</keyword>
<evidence type="ECO:0000256" key="4">
    <source>
        <dbReference type="ARBA" id="ARBA00022692"/>
    </source>
</evidence>
<dbReference type="FunFam" id="3.40.50.300:FF:000299">
    <property type="entry name" value="ABC transporter ATP-binding protein/permease"/>
    <property type="match status" value="1"/>
</dbReference>
<evidence type="ECO:0000256" key="6">
    <source>
        <dbReference type="ARBA" id="ARBA00022840"/>
    </source>
</evidence>
<evidence type="ECO:0000313" key="14">
    <source>
        <dbReference type="EMBL" id="AZS85001.1"/>
    </source>
</evidence>
<dbReference type="PANTHER" id="PTHR24221">
    <property type="entry name" value="ATP-BINDING CASSETTE SUB-FAMILY B"/>
    <property type="match status" value="1"/>
</dbReference>
<dbReference type="GO" id="GO:0140359">
    <property type="term" value="F:ABC-type transporter activity"/>
    <property type="evidence" value="ECO:0007669"/>
    <property type="project" value="InterPro"/>
</dbReference>
<dbReference type="GO" id="GO:0005886">
    <property type="term" value="C:plasma membrane"/>
    <property type="evidence" value="ECO:0007669"/>
    <property type="project" value="UniProtKB-SubCell"/>
</dbReference>
<dbReference type="InterPro" id="IPR027417">
    <property type="entry name" value="P-loop_NTPase"/>
</dbReference>
<name>A0A3Q9KSF6_STRGD</name>
<keyword evidence="5" id="KW-0547">Nucleotide-binding</keyword>
<comment type="subcellular location">
    <subcellularLocation>
        <location evidence="1">Cell membrane</location>
        <topology evidence="1">Multi-pass membrane protein</topology>
    </subcellularLocation>
</comment>
<dbReference type="Proteomes" id="UP000501753">
    <property type="component" value="Chromosome"/>
</dbReference>
<feature type="region of interest" description="Disordered" evidence="10">
    <location>
        <begin position="382"/>
        <end position="403"/>
    </location>
</feature>
<proteinExistence type="inferred from homology"/>
<dbReference type="RefSeq" id="WP_127177885.1">
    <property type="nucleotide sequence ID" value="NZ_CP029078.1"/>
</dbReference>
<organism evidence="14 16">
    <name type="scientific">Streptomyces griseoviridis</name>
    <dbReference type="NCBI Taxonomy" id="45398"/>
    <lineage>
        <taxon>Bacteria</taxon>
        <taxon>Bacillati</taxon>
        <taxon>Actinomycetota</taxon>
        <taxon>Actinomycetes</taxon>
        <taxon>Kitasatosporales</taxon>
        <taxon>Streptomycetaceae</taxon>
        <taxon>Streptomyces</taxon>
    </lineage>
</organism>
<dbReference type="PROSITE" id="PS50893">
    <property type="entry name" value="ABC_TRANSPORTER_2"/>
    <property type="match status" value="1"/>
</dbReference>
<feature type="domain" description="ABC transporter" evidence="12">
    <location>
        <begin position="406"/>
        <end position="640"/>
    </location>
</feature>
<feature type="compositionally biased region" description="Low complexity" evidence="10">
    <location>
        <begin position="19"/>
        <end position="36"/>
    </location>
</feature>
<dbReference type="InterPro" id="IPR036640">
    <property type="entry name" value="ABC1_TM_sf"/>
</dbReference>
<feature type="region of interest" description="Disordered" evidence="10">
    <location>
        <begin position="1"/>
        <end position="62"/>
    </location>
</feature>
<feature type="transmembrane region" description="Helical" evidence="11">
    <location>
        <begin position="126"/>
        <end position="145"/>
    </location>
</feature>
<dbReference type="GO" id="GO:0016887">
    <property type="term" value="F:ATP hydrolysis activity"/>
    <property type="evidence" value="ECO:0007669"/>
    <property type="project" value="InterPro"/>
</dbReference>
<dbReference type="GO" id="GO:0034040">
    <property type="term" value="F:ATPase-coupled lipid transmembrane transporter activity"/>
    <property type="evidence" value="ECO:0007669"/>
    <property type="project" value="TreeGrafter"/>
</dbReference>
<evidence type="ECO:0000256" key="3">
    <source>
        <dbReference type="ARBA" id="ARBA00022475"/>
    </source>
</evidence>
<dbReference type="EMBL" id="CP034687">
    <property type="protein sequence ID" value="AZS85001.1"/>
    <property type="molecule type" value="Genomic_DNA"/>
</dbReference>
<dbReference type="PROSITE" id="PS50929">
    <property type="entry name" value="ABC_TM1F"/>
    <property type="match status" value="1"/>
</dbReference>
<evidence type="ECO:0000313" key="16">
    <source>
        <dbReference type="Proteomes" id="UP000271291"/>
    </source>
</evidence>